<evidence type="ECO:0000256" key="1">
    <source>
        <dbReference type="SAM" id="MobiDB-lite"/>
    </source>
</evidence>
<sequence>MAKKQLTDNYDAEFANTDELEELKDPELAEMGEEEGRGKTPEESDEDEEEAPETEEL</sequence>
<comment type="caution">
    <text evidence="2">The sequence shown here is derived from an EMBL/GenBank/DDBJ whole genome shotgun (WGS) entry which is preliminary data.</text>
</comment>
<feature type="compositionally biased region" description="Acidic residues" evidence="1">
    <location>
        <begin position="43"/>
        <end position="57"/>
    </location>
</feature>
<dbReference type="Proteomes" id="UP000034951">
    <property type="component" value="Unassembled WGS sequence"/>
</dbReference>
<dbReference type="AlphaFoldDB" id="A0A0G0ZC27"/>
<evidence type="ECO:0000313" key="2">
    <source>
        <dbReference type="EMBL" id="KKS46290.1"/>
    </source>
</evidence>
<feature type="region of interest" description="Disordered" evidence="1">
    <location>
        <begin position="1"/>
        <end position="57"/>
    </location>
</feature>
<feature type="compositionally biased region" description="Acidic residues" evidence="1">
    <location>
        <begin position="16"/>
        <end position="33"/>
    </location>
</feature>
<reference evidence="2 3" key="1">
    <citation type="journal article" date="2015" name="Nature">
        <title>rRNA introns, odd ribosomes, and small enigmatic genomes across a large radiation of phyla.</title>
        <authorList>
            <person name="Brown C.T."/>
            <person name="Hug L.A."/>
            <person name="Thomas B.C."/>
            <person name="Sharon I."/>
            <person name="Castelle C.J."/>
            <person name="Singh A."/>
            <person name="Wilkins M.J."/>
            <person name="Williams K.H."/>
            <person name="Banfield J.F."/>
        </authorList>
    </citation>
    <scope>NUCLEOTIDE SEQUENCE [LARGE SCALE GENOMIC DNA]</scope>
</reference>
<accession>A0A0G0ZC27</accession>
<dbReference type="EMBL" id="LCDE01000004">
    <property type="protein sequence ID" value="KKS46290.1"/>
    <property type="molecule type" value="Genomic_DNA"/>
</dbReference>
<evidence type="ECO:0000313" key="3">
    <source>
        <dbReference type="Proteomes" id="UP000034951"/>
    </source>
</evidence>
<proteinExistence type="predicted"/>
<name>A0A0G0ZC27_9BACT</name>
<protein>
    <submittedName>
        <fullName evidence="2">Uncharacterized protein</fullName>
    </submittedName>
</protein>
<organism evidence="2 3">
    <name type="scientific">Candidatus Azambacteria bacterium GW2011_GWA1_42_19</name>
    <dbReference type="NCBI Taxonomy" id="1618609"/>
    <lineage>
        <taxon>Bacteria</taxon>
        <taxon>Candidatus Azamiibacteriota</taxon>
    </lineage>
</organism>
<gene>
    <name evidence="2" type="ORF">UV10_C0004G0005</name>
</gene>